<protein>
    <recommendedName>
        <fullName evidence="2">Zn(2)-C6 fungal-type domain-containing protein</fullName>
    </recommendedName>
</protein>
<sequence length="487" mass="54361">MFKSCDYCRHRKKKCVTLPSASRCSGCEHLDVPCKFTARSPSLKRRGVSQRLAAQVVAADTTTLTTTKTLPRPSGSLAVPAPRLKHGDCQVRLAGQPETPIKHVLHGPTEVGSTSSPGDVSPLVMTRTGEKYWQNVHSFLPFVHPQLLNEAQLRSQSGGQPGHLEHCIHLASHLLSAKHDDDEVCLTVEIEKVLSVFGQGRLSPSEVTGVLLVFDAVEQDVETDADGEGLMLLEILSSALVTHVWRRLVGQPHPPLRLSSDFLHKFITTLDPSGFGHHFTRLSYLAVEFERRCRLLESQGVAPDTQAAWSRLEYDCLLWQVCLPGALLDTRDELPATAQSIVIHCFSSTLLLSLYSYILDRLDTLGALLALKPIPGVLLFMCILARSTFICPRELLDRWAILPDMQAATARIMLRLWHQTGFENCRAIINLWTDSLDRFPELSRHVRNEIGPGPWPIDEIDGYSVFWTFRDLRSLMTKFIFGDCTST</sequence>
<dbReference type="SUPFAM" id="SSF57701">
    <property type="entry name" value="Zn2/Cys6 DNA-binding domain"/>
    <property type="match status" value="1"/>
</dbReference>
<keyword evidence="1" id="KW-0539">Nucleus</keyword>
<dbReference type="OrthoDB" id="2740448at2759"/>
<dbReference type="PROSITE" id="PS00463">
    <property type="entry name" value="ZN2_CY6_FUNGAL_1"/>
    <property type="match status" value="1"/>
</dbReference>
<organism evidence="3 4">
    <name type="scientific">Fusarium sarcochroum</name>
    <dbReference type="NCBI Taxonomy" id="1208366"/>
    <lineage>
        <taxon>Eukaryota</taxon>
        <taxon>Fungi</taxon>
        <taxon>Dikarya</taxon>
        <taxon>Ascomycota</taxon>
        <taxon>Pezizomycotina</taxon>
        <taxon>Sordariomycetes</taxon>
        <taxon>Hypocreomycetidae</taxon>
        <taxon>Hypocreales</taxon>
        <taxon>Nectriaceae</taxon>
        <taxon>Fusarium</taxon>
        <taxon>Fusarium lateritium species complex</taxon>
    </lineage>
</organism>
<proteinExistence type="predicted"/>
<reference evidence="3" key="2">
    <citation type="submission" date="2020-05" db="EMBL/GenBank/DDBJ databases">
        <authorList>
            <person name="Kim H.-S."/>
            <person name="Proctor R.H."/>
            <person name="Brown D.W."/>
        </authorList>
    </citation>
    <scope>NUCLEOTIDE SEQUENCE</scope>
    <source>
        <strain evidence="3">NRRL 20472</strain>
    </source>
</reference>
<dbReference type="GO" id="GO:0000981">
    <property type="term" value="F:DNA-binding transcription factor activity, RNA polymerase II-specific"/>
    <property type="evidence" value="ECO:0007669"/>
    <property type="project" value="InterPro"/>
</dbReference>
<dbReference type="AlphaFoldDB" id="A0A8H4TN86"/>
<dbReference type="Gene3D" id="4.10.240.10">
    <property type="entry name" value="Zn(2)-C6 fungal-type DNA-binding domain"/>
    <property type="match status" value="1"/>
</dbReference>
<evidence type="ECO:0000259" key="2">
    <source>
        <dbReference type="PROSITE" id="PS50048"/>
    </source>
</evidence>
<evidence type="ECO:0000256" key="1">
    <source>
        <dbReference type="ARBA" id="ARBA00023242"/>
    </source>
</evidence>
<evidence type="ECO:0000313" key="4">
    <source>
        <dbReference type="Proteomes" id="UP000622797"/>
    </source>
</evidence>
<accession>A0A8H4TN86</accession>
<dbReference type="PROSITE" id="PS50048">
    <property type="entry name" value="ZN2_CY6_FUNGAL_2"/>
    <property type="match status" value="1"/>
</dbReference>
<reference evidence="3" key="1">
    <citation type="journal article" date="2020" name="BMC Genomics">
        <title>Correction to: Identification and distribution of gene clusters required for synthesis of sphingolipid metabolism inhibitors in diverse species of the filamentous fungus Fusarium.</title>
        <authorList>
            <person name="Kim H.S."/>
            <person name="Lohmar J.M."/>
            <person name="Busman M."/>
            <person name="Brown D.W."/>
            <person name="Naumann T.A."/>
            <person name="Divon H.H."/>
            <person name="Lysoe E."/>
            <person name="Uhlig S."/>
            <person name="Proctor R.H."/>
        </authorList>
    </citation>
    <scope>NUCLEOTIDE SEQUENCE</scope>
    <source>
        <strain evidence="3">NRRL 20472</strain>
    </source>
</reference>
<dbReference type="Proteomes" id="UP000622797">
    <property type="component" value="Unassembled WGS sequence"/>
</dbReference>
<gene>
    <name evidence="3" type="ORF">FSARC_10272</name>
</gene>
<dbReference type="CDD" id="cd00067">
    <property type="entry name" value="GAL4"/>
    <property type="match status" value="1"/>
</dbReference>
<dbReference type="EMBL" id="JABEXW010000618">
    <property type="protein sequence ID" value="KAF4961108.1"/>
    <property type="molecule type" value="Genomic_DNA"/>
</dbReference>
<evidence type="ECO:0000313" key="3">
    <source>
        <dbReference type="EMBL" id="KAF4961108.1"/>
    </source>
</evidence>
<name>A0A8H4TN86_9HYPO</name>
<comment type="caution">
    <text evidence="3">The sequence shown here is derived from an EMBL/GenBank/DDBJ whole genome shotgun (WGS) entry which is preliminary data.</text>
</comment>
<keyword evidence="4" id="KW-1185">Reference proteome</keyword>
<dbReference type="GO" id="GO:0008270">
    <property type="term" value="F:zinc ion binding"/>
    <property type="evidence" value="ECO:0007669"/>
    <property type="project" value="InterPro"/>
</dbReference>
<dbReference type="InterPro" id="IPR036864">
    <property type="entry name" value="Zn2-C6_fun-type_DNA-bd_sf"/>
</dbReference>
<feature type="domain" description="Zn(2)-C6 fungal-type" evidence="2">
    <location>
        <begin position="4"/>
        <end position="36"/>
    </location>
</feature>
<dbReference type="InterPro" id="IPR001138">
    <property type="entry name" value="Zn2Cys6_DnaBD"/>
</dbReference>